<evidence type="ECO:0000256" key="3">
    <source>
        <dbReference type="ARBA" id="ARBA00022692"/>
    </source>
</evidence>
<dbReference type="GO" id="GO:0007187">
    <property type="term" value="P:G protein-coupled receptor signaling pathway, coupled to cyclic nucleotide second messenger"/>
    <property type="evidence" value="ECO:0007669"/>
    <property type="project" value="TreeGrafter"/>
</dbReference>
<protein>
    <submittedName>
        <fullName evidence="14">G_PROTEIN_RECEP_F1_2 domain-containing protein</fullName>
    </submittedName>
</protein>
<feature type="domain" description="G-protein coupled receptors family 1 profile" evidence="12">
    <location>
        <begin position="41"/>
        <end position="357"/>
    </location>
</feature>
<dbReference type="InterPro" id="IPR000276">
    <property type="entry name" value="GPCR_Rhodpsn"/>
</dbReference>
<evidence type="ECO:0000313" key="14">
    <source>
        <dbReference type="WBParaSite" id="EEL_0000801101-mRNA-1"/>
    </source>
</evidence>
<dbReference type="Gene3D" id="1.20.1070.10">
    <property type="entry name" value="Rhodopsin 7-helix transmembrane proteins"/>
    <property type="match status" value="1"/>
</dbReference>
<dbReference type="GO" id="GO:0004993">
    <property type="term" value="F:G protein-coupled serotonin receptor activity"/>
    <property type="evidence" value="ECO:0007669"/>
    <property type="project" value="TreeGrafter"/>
</dbReference>
<dbReference type="STRING" id="1147741.A0A0R3S070"/>
<dbReference type="FunFam" id="1.20.1070.10:FF:000523">
    <property type="entry name" value="5-hydroxytryptamine receptor 2B"/>
    <property type="match status" value="1"/>
</dbReference>
<feature type="transmembrane region" description="Helical" evidence="11">
    <location>
        <begin position="289"/>
        <end position="318"/>
    </location>
</feature>
<evidence type="ECO:0000256" key="8">
    <source>
        <dbReference type="ARBA" id="ARBA00023170"/>
    </source>
</evidence>
<keyword evidence="3 10" id="KW-0812">Transmembrane</keyword>
<name>A0A0R3S070_9BILA</name>
<dbReference type="GO" id="GO:0030594">
    <property type="term" value="F:neurotransmitter receptor activity"/>
    <property type="evidence" value="ECO:0007669"/>
    <property type="project" value="TreeGrafter"/>
</dbReference>
<dbReference type="GO" id="GO:0051378">
    <property type="term" value="F:serotonin binding"/>
    <property type="evidence" value="ECO:0007669"/>
    <property type="project" value="TreeGrafter"/>
</dbReference>
<feature type="transmembrane region" description="Helical" evidence="11">
    <location>
        <begin position="338"/>
        <end position="360"/>
    </location>
</feature>
<comment type="subcellular location">
    <subcellularLocation>
        <location evidence="1">Cell membrane</location>
        <topology evidence="1">Multi-pass membrane protein</topology>
    </subcellularLocation>
</comment>
<dbReference type="PANTHER" id="PTHR24247:SF228">
    <property type="entry name" value="5-HYDROXYTRYPTAMINE (SEROTONIN) RECEPTOR 2A, ISOFORM B"/>
    <property type="match status" value="1"/>
</dbReference>
<accession>A0A0R3S070</accession>
<feature type="transmembrane region" description="Helical" evidence="11">
    <location>
        <begin position="141"/>
        <end position="165"/>
    </location>
</feature>
<evidence type="ECO:0000259" key="12">
    <source>
        <dbReference type="PROSITE" id="PS50262"/>
    </source>
</evidence>
<dbReference type="GO" id="GO:0007210">
    <property type="term" value="P:serotonin receptor signaling pathway"/>
    <property type="evidence" value="ECO:0007669"/>
    <property type="project" value="TreeGrafter"/>
</dbReference>
<keyword evidence="9 10" id="KW-0807">Transducer</keyword>
<dbReference type="Proteomes" id="UP000050640">
    <property type="component" value="Unplaced"/>
</dbReference>
<proteinExistence type="inferred from homology"/>
<evidence type="ECO:0000256" key="4">
    <source>
        <dbReference type="ARBA" id="ARBA00022989"/>
    </source>
</evidence>
<dbReference type="PRINTS" id="PR00237">
    <property type="entry name" value="GPCRRHODOPSN"/>
</dbReference>
<dbReference type="PANTHER" id="PTHR24247">
    <property type="entry name" value="5-HYDROXYTRYPTAMINE RECEPTOR"/>
    <property type="match status" value="1"/>
</dbReference>
<evidence type="ECO:0000256" key="11">
    <source>
        <dbReference type="SAM" id="Phobius"/>
    </source>
</evidence>
<organism evidence="13 14">
    <name type="scientific">Elaeophora elaphi</name>
    <dbReference type="NCBI Taxonomy" id="1147741"/>
    <lineage>
        <taxon>Eukaryota</taxon>
        <taxon>Metazoa</taxon>
        <taxon>Ecdysozoa</taxon>
        <taxon>Nematoda</taxon>
        <taxon>Chromadorea</taxon>
        <taxon>Rhabditida</taxon>
        <taxon>Spirurina</taxon>
        <taxon>Spiruromorpha</taxon>
        <taxon>Filarioidea</taxon>
        <taxon>Onchocercidae</taxon>
        <taxon>Elaeophora</taxon>
    </lineage>
</organism>
<dbReference type="GO" id="GO:0030425">
    <property type="term" value="C:dendrite"/>
    <property type="evidence" value="ECO:0007669"/>
    <property type="project" value="TreeGrafter"/>
</dbReference>
<evidence type="ECO:0000313" key="13">
    <source>
        <dbReference type="Proteomes" id="UP000050640"/>
    </source>
</evidence>
<dbReference type="GO" id="GO:0045202">
    <property type="term" value="C:synapse"/>
    <property type="evidence" value="ECO:0007669"/>
    <property type="project" value="GOC"/>
</dbReference>
<evidence type="ECO:0000256" key="9">
    <source>
        <dbReference type="ARBA" id="ARBA00023224"/>
    </source>
</evidence>
<keyword evidence="2" id="KW-1003">Cell membrane</keyword>
<dbReference type="GO" id="GO:0005886">
    <property type="term" value="C:plasma membrane"/>
    <property type="evidence" value="ECO:0007669"/>
    <property type="project" value="UniProtKB-SubCell"/>
</dbReference>
<dbReference type="PROSITE" id="PS00237">
    <property type="entry name" value="G_PROTEIN_RECEP_F1_1"/>
    <property type="match status" value="1"/>
</dbReference>
<dbReference type="Pfam" id="PF00001">
    <property type="entry name" value="7tm_1"/>
    <property type="match status" value="1"/>
</dbReference>
<evidence type="ECO:0000256" key="1">
    <source>
        <dbReference type="ARBA" id="ARBA00004651"/>
    </source>
</evidence>
<dbReference type="GO" id="GO:0007268">
    <property type="term" value="P:chemical synaptic transmission"/>
    <property type="evidence" value="ECO:0007669"/>
    <property type="project" value="TreeGrafter"/>
</dbReference>
<keyword evidence="13" id="KW-1185">Reference proteome</keyword>
<dbReference type="InterPro" id="IPR017452">
    <property type="entry name" value="GPCR_Rhodpsn_7TM"/>
</dbReference>
<dbReference type="AlphaFoldDB" id="A0A0R3S070"/>
<feature type="transmembrane region" description="Helical" evidence="11">
    <location>
        <begin position="100"/>
        <end position="121"/>
    </location>
</feature>
<feature type="transmembrane region" description="Helical" evidence="11">
    <location>
        <begin position="185"/>
        <end position="204"/>
    </location>
</feature>
<feature type="transmembrane region" description="Helical" evidence="11">
    <location>
        <begin position="61"/>
        <end position="80"/>
    </location>
</feature>
<evidence type="ECO:0000256" key="10">
    <source>
        <dbReference type="RuleBase" id="RU000688"/>
    </source>
</evidence>
<dbReference type="SUPFAM" id="SSF81321">
    <property type="entry name" value="Family A G protein-coupled receptor-like"/>
    <property type="match status" value="1"/>
</dbReference>
<keyword evidence="8 10" id="KW-0675">Receptor</keyword>
<dbReference type="PROSITE" id="PS50262">
    <property type="entry name" value="G_PROTEIN_RECEP_F1_2"/>
    <property type="match status" value="1"/>
</dbReference>
<sequence length="398" mass="45499">ILHVFDHKAVQELRVPSLASEVFGILAILILLLLCATGLLGNLLVCVAIKFDRRLHNITNYFLFSLTLTDLLVCSLVMPISLVVEVHEGMWKWSFPMCLLYVYADVFLCTASIVHMSVISLDRYLGISKPLKARDKSKTSITVKIASVWIATMLISCPIAIMALIDSSNIFNHNICRITNRSYMIYGSTFAFLIPFLIMVVTYVRTTSLLKQQPVITSHQGVATNNRSEAFIPKRAGIQRNYVSYYAETYANHFSYLVSTSENISFIIHLFVFQLKKNRSSNFRKRAEMIIFAIAVSFQATRVLAIVFICFFICWTPFFGANLAFGFCGERCALPPTIASFFLWLGYFSSTINPLIYTIFNRQFRRTFLRILRCQCTHSIRSTNGGHCYSRRTHNDYW</sequence>
<evidence type="ECO:0000256" key="5">
    <source>
        <dbReference type="ARBA" id="ARBA00023040"/>
    </source>
</evidence>
<evidence type="ECO:0000256" key="7">
    <source>
        <dbReference type="ARBA" id="ARBA00023157"/>
    </source>
</evidence>
<keyword evidence="7" id="KW-1015">Disulfide bond</keyword>
<comment type="similarity">
    <text evidence="10">Belongs to the G-protein coupled receptor 1 family.</text>
</comment>
<evidence type="ECO:0000256" key="6">
    <source>
        <dbReference type="ARBA" id="ARBA00023136"/>
    </source>
</evidence>
<reference evidence="14" key="1">
    <citation type="submission" date="2017-02" db="UniProtKB">
        <authorList>
            <consortium name="WormBaseParasite"/>
        </authorList>
    </citation>
    <scope>IDENTIFICATION</scope>
</reference>
<keyword evidence="4 11" id="KW-1133">Transmembrane helix</keyword>
<keyword evidence="5 10" id="KW-0297">G-protein coupled receptor</keyword>
<keyword evidence="6 11" id="KW-0472">Membrane</keyword>
<evidence type="ECO:0000256" key="2">
    <source>
        <dbReference type="ARBA" id="ARBA00022475"/>
    </source>
</evidence>
<dbReference type="WBParaSite" id="EEL_0000801101-mRNA-1">
    <property type="protein sequence ID" value="EEL_0000801101-mRNA-1"/>
    <property type="gene ID" value="EEL_0000801101"/>
</dbReference>
<feature type="transmembrane region" description="Helical" evidence="11">
    <location>
        <begin position="22"/>
        <end position="49"/>
    </location>
</feature>